<evidence type="ECO:0000313" key="7">
    <source>
        <dbReference type="Proteomes" id="UP001165541"/>
    </source>
</evidence>
<keyword evidence="2 4" id="KW-1133">Transmembrane helix</keyword>
<feature type="transmembrane region" description="Helical" evidence="4">
    <location>
        <begin position="220"/>
        <end position="242"/>
    </location>
</feature>
<dbReference type="InterPro" id="IPR011701">
    <property type="entry name" value="MFS"/>
</dbReference>
<dbReference type="InterPro" id="IPR036259">
    <property type="entry name" value="MFS_trans_sf"/>
</dbReference>
<feature type="transmembrane region" description="Helical" evidence="4">
    <location>
        <begin position="80"/>
        <end position="99"/>
    </location>
</feature>
<evidence type="ECO:0000256" key="3">
    <source>
        <dbReference type="ARBA" id="ARBA00023136"/>
    </source>
</evidence>
<dbReference type="InterPro" id="IPR050327">
    <property type="entry name" value="Proton-linked_MCT"/>
</dbReference>
<feature type="transmembrane region" description="Helical" evidence="4">
    <location>
        <begin position="339"/>
        <end position="358"/>
    </location>
</feature>
<reference evidence="6" key="1">
    <citation type="submission" date="2022-05" db="EMBL/GenBank/DDBJ databases">
        <title>Schlegelella sp. nov., isolated from mangrove soil.</title>
        <authorList>
            <person name="Liu Y."/>
            <person name="Ge X."/>
            <person name="Liu W."/>
        </authorList>
    </citation>
    <scope>NUCLEOTIDE SEQUENCE</scope>
    <source>
        <strain evidence="6">S2-27</strain>
    </source>
</reference>
<dbReference type="RefSeq" id="WP_251778506.1">
    <property type="nucleotide sequence ID" value="NZ_JAMKFE010000006.1"/>
</dbReference>
<feature type="transmembrane region" description="Helical" evidence="4">
    <location>
        <begin position="364"/>
        <end position="391"/>
    </location>
</feature>
<dbReference type="InterPro" id="IPR020846">
    <property type="entry name" value="MFS_dom"/>
</dbReference>
<dbReference type="PANTHER" id="PTHR11360">
    <property type="entry name" value="MONOCARBOXYLATE TRANSPORTER"/>
    <property type="match status" value="1"/>
</dbReference>
<dbReference type="EMBL" id="JAMKFE010000006">
    <property type="protein sequence ID" value="MCM5680142.1"/>
    <property type="molecule type" value="Genomic_DNA"/>
</dbReference>
<dbReference type="Gene3D" id="1.20.1250.20">
    <property type="entry name" value="MFS general substrate transporter like domains"/>
    <property type="match status" value="1"/>
</dbReference>
<dbReference type="PANTHER" id="PTHR11360:SF308">
    <property type="entry name" value="BLL3089 PROTEIN"/>
    <property type="match status" value="1"/>
</dbReference>
<gene>
    <name evidence="6" type="ORF">M8A51_11415</name>
</gene>
<dbReference type="PROSITE" id="PS50850">
    <property type="entry name" value="MFS"/>
    <property type="match status" value="1"/>
</dbReference>
<dbReference type="SUPFAM" id="SSF103473">
    <property type="entry name" value="MFS general substrate transporter"/>
    <property type="match status" value="1"/>
</dbReference>
<keyword evidence="1 4" id="KW-0812">Transmembrane</keyword>
<name>A0ABT0YN48_9BURK</name>
<evidence type="ECO:0000256" key="1">
    <source>
        <dbReference type="ARBA" id="ARBA00022692"/>
    </source>
</evidence>
<comment type="caution">
    <text evidence="6">The sequence shown here is derived from an EMBL/GenBank/DDBJ whole genome shotgun (WGS) entry which is preliminary data.</text>
</comment>
<accession>A0ABT0YN48</accession>
<evidence type="ECO:0000313" key="6">
    <source>
        <dbReference type="EMBL" id="MCM5680142.1"/>
    </source>
</evidence>
<evidence type="ECO:0000256" key="2">
    <source>
        <dbReference type="ARBA" id="ARBA00022989"/>
    </source>
</evidence>
<sequence length="414" mass="43046">MSATAAASRRQWPLVVALGITQVVSWGSMYYAFSLLMQPLGAHIGASRAVTVGAFSVALMVCGLLSSPVGALIDRYGGRWVMTCGSAAAAALLAALAFVQTPLHLYLVWAGIGVAMAATLYDPAFAVLVRSFRDGHRRAITGVTLFGGFASTVFWPLTQVLMDRHGWQAALWTLALINLLVCVPLHVWAVPADTRRAAAPEGAAPEQRSALGAILRDPSFYWLCAAFTGNALVFSAVSVHFIPVLQGQGLSIAQAAWVGALIGPMQVLGRILEFTFLARAPASRVGAIAMWLLPASLYLLFAADAKIGGLLLFAALYGAGNGIMTIVRGSVPAELYGREVYGAVNGAMATPVLIAKAAGPTVAALVLLAFAGTGSLVLFLAGVATASAALFSLTSSRAGRPTITVGTMGERSER</sequence>
<keyword evidence="7" id="KW-1185">Reference proteome</keyword>
<feature type="transmembrane region" description="Helical" evidence="4">
    <location>
        <begin position="53"/>
        <end position="73"/>
    </location>
</feature>
<evidence type="ECO:0000259" key="5">
    <source>
        <dbReference type="PROSITE" id="PS50850"/>
    </source>
</evidence>
<feature type="domain" description="Major facilitator superfamily (MFS) profile" evidence="5">
    <location>
        <begin position="14"/>
        <end position="400"/>
    </location>
</feature>
<keyword evidence="3 4" id="KW-0472">Membrane</keyword>
<feature type="transmembrane region" description="Helical" evidence="4">
    <location>
        <begin position="105"/>
        <end position="127"/>
    </location>
</feature>
<feature type="transmembrane region" description="Helical" evidence="4">
    <location>
        <begin position="307"/>
        <end position="327"/>
    </location>
</feature>
<protein>
    <submittedName>
        <fullName evidence="6">MFS transporter</fullName>
    </submittedName>
</protein>
<dbReference type="Pfam" id="PF07690">
    <property type="entry name" value="MFS_1"/>
    <property type="match status" value="1"/>
</dbReference>
<feature type="transmembrane region" description="Helical" evidence="4">
    <location>
        <begin position="139"/>
        <end position="157"/>
    </location>
</feature>
<feature type="transmembrane region" description="Helical" evidence="4">
    <location>
        <begin position="284"/>
        <end position="301"/>
    </location>
</feature>
<feature type="transmembrane region" description="Helical" evidence="4">
    <location>
        <begin position="254"/>
        <end position="272"/>
    </location>
</feature>
<dbReference type="Proteomes" id="UP001165541">
    <property type="component" value="Unassembled WGS sequence"/>
</dbReference>
<feature type="transmembrane region" description="Helical" evidence="4">
    <location>
        <begin position="169"/>
        <end position="190"/>
    </location>
</feature>
<proteinExistence type="predicted"/>
<feature type="transmembrane region" description="Helical" evidence="4">
    <location>
        <begin position="12"/>
        <end position="33"/>
    </location>
</feature>
<evidence type="ECO:0000256" key="4">
    <source>
        <dbReference type="SAM" id="Phobius"/>
    </source>
</evidence>
<organism evidence="6 7">
    <name type="scientific">Caldimonas mangrovi</name>
    <dbReference type="NCBI Taxonomy" id="2944811"/>
    <lineage>
        <taxon>Bacteria</taxon>
        <taxon>Pseudomonadati</taxon>
        <taxon>Pseudomonadota</taxon>
        <taxon>Betaproteobacteria</taxon>
        <taxon>Burkholderiales</taxon>
        <taxon>Sphaerotilaceae</taxon>
        <taxon>Caldimonas</taxon>
    </lineage>
</organism>